<proteinExistence type="predicted"/>
<sequence>MRLLSWKIVRKLKRKKVCEVDTTLGGSLSSLLKFHGLISDEIPEKCGDPGPCLVNCKVVEEDLMGCMCDPDMPPNNPEKSSSILLGRPFLKTSRFKLDVFEGIYSFEVNGKVFEFELNEVIEDPPNENSIFWCDILKDDEKEVQLGTQEGLRVDKKSNEKSSNSVTLTSSPHKEKKSSQVSSEELKYVPPHLRQASQEERRFPRILDKRKKKAKRTHEDRVKKKEAKPKEPKGVDKG</sequence>
<organism evidence="2 3">
    <name type="scientific">Stylosanthes scabra</name>
    <dbReference type="NCBI Taxonomy" id="79078"/>
    <lineage>
        <taxon>Eukaryota</taxon>
        <taxon>Viridiplantae</taxon>
        <taxon>Streptophyta</taxon>
        <taxon>Embryophyta</taxon>
        <taxon>Tracheophyta</taxon>
        <taxon>Spermatophyta</taxon>
        <taxon>Magnoliopsida</taxon>
        <taxon>eudicotyledons</taxon>
        <taxon>Gunneridae</taxon>
        <taxon>Pentapetalae</taxon>
        <taxon>rosids</taxon>
        <taxon>fabids</taxon>
        <taxon>Fabales</taxon>
        <taxon>Fabaceae</taxon>
        <taxon>Papilionoideae</taxon>
        <taxon>50 kb inversion clade</taxon>
        <taxon>dalbergioids sensu lato</taxon>
        <taxon>Dalbergieae</taxon>
        <taxon>Pterocarpus clade</taxon>
        <taxon>Stylosanthes</taxon>
    </lineage>
</organism>
<accession>A0ABU6WPH6</accession>
<protein>
    <submittedName>
        <fullName evidence="2">Uncharacterized protein</fullName>
    </submittedName>
</protein>
<reference evidence="2 3" key="1">
    <citation type="journal article" date="2023" name="Plants (Basel)">
        <title>Bridging the Gap: Combining Genomics and Transcriptomics Approaches to Understand Stylosanthes scabra, an Orphan Legume from the Brazilian Caatinga.</title>
        <authorList>
            <person name="Ferreira-Neto J.R.C."/>
            <person name="da Silva M.D."/>
            <person name="Binneck E."/>
            <person name="de Melo N.F."/>
            <person name="da Silva R.H."/>
            <person name="de Melo A.L.T.M."/>
            <person name="Pandolfi V."/>
            <person name="Bustamante F.O."/>
            <person name="Brasileiro-Vidal A.C."/>
            <person name="Benko-Iseppon A.M."/>
        </authorList>
    </citation>
    <scope>NUCLEOTIDE SEQUENCE [LARGE SCALE GENOMIC DNA]</scope>
    <source>
        <tissue evidence="2">Leaves</tissue>
    </source>
</reference>
<feature type="compositionally biased region" description="Basic and acidic residues" evidence="1">
    <location>
        <begin position="216"/>
        <end position="237"/>
    </location>
</feature>
<dbReference type="EMBL" id="JASCZI010182182">
    <property type="protein sequence ID" value="MED6187269.1"/>
    <property type="molecule type" value="Genomic_DNA"/>
</dbReference>
<evidence type="ECO:0000313" key="2">
    <source>
        <dbReference type="EMBL" id="MED6187269.1"/>
    </source>
</evidence>
<feature type="compositionally biased region" description="Polar residues" evidence="1">
    <location>
        <begin position="160"/>
        <end position="170"/>
    </location>
</feature>
<dbReference type="Proteomes" id="UP001341840">
    <property type="component" value="Unassembled WGS sequence"/>
</dbReference>
<evidence type="ECO:0000256" key="1">
    <source>
        <dbReference type="SAM" id="MobiDB-lite"/>
    </source>
</evidence>
<keyword evidence="3" id="KW-1185">Reference proteome</keyword>
<feature type="compositionally biased region" description="Basic and acidic residues" evidence="1">
    <location>
        <begin position="196"/>
        <end position="206"/>
    </location>
</feature>
<gene>
    <name evidence="2" type="ORF">PIB30_074836</name>
</gene>
<feature type="region of interest" description="Disordered" evidence="1">
    <location>
        <begin position="154"/>
        <end position="237"/>
    </location>
</feature>
<comment type="caution">
    <text evidence="2">The sequence shown here is derived from an EMBL/GenBank/DDBJ whole genome shotgun (WGS) entry which is preliminary data.</text>
</comment>
<evidence type="ECO:0000313" key="3">
    <source>
        <dbReference type="Proteomes" id="UP001341840"/>
    </source>
</evidence>
<name>A0ABU6WPH6_9FABA</name>